<evidence type="ECO:0000256" key="1">
    <source>
        <dbReference type="SAM" id="SignalP"/>
    </source>
</evidence>
<keyword evidence="1" id="KW-0732">Signal</keyword>
<accession>A0A127VJR9</accession>
<feature type="signal peptide" evidence="1">
    <location>
        <begin position="1"/>
        <end position="20"/>
    </location>
</feature>
<dbReference type="RefSeq" id="WP_068405932.1">
    <property type="nucleotide sequence ID" value="NZ_CP014504.1"/>
</dbReference>
<dbReference type="PROSITE" id="PS51257">
    <property type="entry name" value="PROKAR_LIPOPROTEIN"/>
    <property type="match status" value="1"/>
</dbReference>
<evidence type="ECO:0000313" key="3">
    <source>
        <dbReference type="Proteomes" id="UP000071561"/>
    </source>
</evidence>
<organism evidence="2 3">
    <name type="scientific">Pedobacter cryoconitis</name>
    <dbReference type="NCBI Taxonomy" id="188932"/>
    <lineage>
        <taxon>Bacteria</taxon>
        <taxon>Pseudomonadati</taxon>
        <taxon>Bacteroidota</taxon>
        <taxon>Sphingobacteriia</taxon>
        <taxon>Sphingobacteriales</taxon>
        <taxon>Sphingobacteriaceae</taxon>
        <taxon>Pedobacter</taxon>
    </lineage>
</organism>
<reference evidence="2 3" key="1">
    <citation type="submission" date="2016-03" db="EMBL/GenBank/DDBJ databases">
        <title>Complete genome sequence of Pedobacter cryoconitis PAMC 27485.</title>
        <authorList>
            <person name="Lee J."/>
            <person name="Kim O.-S."/>
        </authorList>
    </citation>
    <scope>NUCLEOTIDE SEQUENCE [LARGE SCALE GENOMIC DNA]</scope>
    <source>
        <strain evidence="2 3">PAMC 27485</strain>
    </source>
</reference>
<keyword evidence="3" id="KW-1185">Reference proteome</keyword>
<dbReference type="OrthoDB" id="750652at2"/>
<evidence type="ECO:0000313" key="2">
    <source>
        <dbReference type="EMBL" id="AMQ01565.1"/>
    </source>
</evidence>
<dbReference type="EMBL" id="CP014504">
    <property type="protein sequence ID" value="AMQ01565.1"/>
    <property type="molecule type" value="Genomic_DNA"/>
</dbReference>
<dbReference type="Proteomes" id="UP000071561">
    <property type="component" value="Chromosome"/>
</dbReference>
<proteinExistence type="predicted"/>
<name>A0A127VJR9_9SPHI</name>
<dbReference type="AlphaFoldDB" id="A0A127VJR9"/>
<protein>
    <recommendedName>
        <fullName evidence="4">Lipoprotein</fullName>
    </recommendedName>
</protein>
<feature type="chain" id="PRO_5007280747" description="Lipoprotein" evidence="1">
    <location>
        <begin position="21"/>
        <end position="264"/>
    </location>
</feature>
<evidence type="ECO:0008006" key="4">
    <source>
        <dbReference type="Google" id="ProtNLM"/>
    </source>
</evidence>
<sequence length="264" mass="29376" precursor="true">MKLSLVAIALIILSAGCTQQDQKVKNYTPRTLTNNEVFNDFPTNASDSISVLSNNEEKGETFGAKFRDSTVHIQADAADQSKGPTKFASAQFINKQKTALLVQIADSSGLVPRPFLIAVKNGALEVISLYRPSKGKEDLKFSEGVKKIGATGYLVNNDFFITNVTAKVYLVKRQNPEERIQGKVLLMSPDKQTIIFAVKDFLYQVNYRTDEVVSEPIVAGSPKGDEAAFNKWITTNYAFTKNKSGNTFLKYHDDNRIVDMKEFK</sequence>
<dbReference type="KEGG" id="pcm:AY601_4736"/>
<dbReference type="PATRIC" id="fig|188932.3.peg.4913"/>
<gene>
    <name evidence="2" type="ORF">AY601_4736</name>
</gene>